<reference evidence="2 3" key="1">
    <citation type="submission" date="2022-04" db="EMBL/GenBank/DDBJ databases">
        <title>Spirosoma sp. strain RP8 genome sequencing and assembly.</title>
        <authorList>
            <person name="Jung Y."/>
        </authorList>
    </citation>
    <scope>NUCLEOTIDE SEQUENCE [LARGE SCALE GENOMIC DNA]</scope>
    <source>
        <strain evidence="2 3">RP8</strain>
    </source>
</reference>
<dbReference type="SMART" id="SM00409">
    <property type="entry name" value="IG"/>
    <property type="match status" value="4"/>
</dbReference>
<feature type="domain" description="Immunoglobulin" evidence="1">
    <location>
        <begin position="1145"/>
        <end position="1217"/>
    </location>
</feature>
<dbReference type="InterPro" id="IPR013783">
    <property type="entry name" value="Ig-like_fold"/>
</dbReference>
<dbReference type="RefSeq" id="WP_248479103.1">
    <property type="nucleotide sequence ID" value="NZ_JALPRF010000003.1"/>
</dbReference>
<dbReference type="EMBL" id="JALPRF010000003">
    <property type="protein sequence ID" value="MCK8494596.1"/>
    <property type="molecule type" value="Genomic_DNA"/>
</dbReference>
<feature type="domain" description="Immunoglobulin" evidence="1">
    <location>
        <begin position="171"/>
        <end position="245"/>
    </location>
</feature>
<dbReference type="Gene3D" id="2.60.40.10">
    <property type="entry name" value="Immunoglobulins"/>
    <property type="match status" value="4"/>
</dbReference>
<gene>
    <name evidence="2" type="ORF">M0L20_22195</name>
</gene>
<dbReference type="InterPro" id="IPR003599">
    <property type="entry name" value="Ig_sub"/>
</dbReference>
<evidence type="ECO:0000313" key="2">
    <source>
        <dbReference type="EMBL" id="MCK8494596.1"/>
    </source>
</evidence>
<feature type="domain" description="Immunoglobulin" evidence="1">
    <location>
        <begin position="1331"/>
        <end position="1405"/>
    </location>
</feature>
<accession>A0ABT0HQY9</accession>
<name>A0ABT0HQY9_9BACT</name>
<sequence length="2076" mass="222629">MQWSGPAGQGPLNDNWFINNITQGGTYTYTVTDLSTGCASSTQVNIQVNPANYLGTIDDTKCNLITGWLVDFNCQDRSNKVRILIDGELVETVEANVPRKDVRLHILGRSSGYEQYGYRWTVPERFRQGVHTVVITDMNGNKLNNWENRTFGIAPPKTFVAANNIPFSILSGPVTVCAGSFVALGRDRFPPDNKVRWSGPDGKLGPDNQDWYLYHISPSQASPYTFTVTDINGCTNSAQVTINVTPPDYLGNLEEANCNRAKGWIINRNCGESPVQLFYYFDGQLVDSSYTNVPRDDAKMHVFGNKNNFINYGFEWPIPANFRQGVHTLRITDNMGTTLFGPTEYGLAMHTMRINGQNVANGAQYFVCEGSQLTLDLDRNPANYSIRWSGPNGSQGPVNDKWTINAIGSLQQGLYTYTVTNPDGCSSSAQVNIQLSTKPVFGFSAAGSDQVFKAVNTSNGPASLTVTICDGGNMAMSNLNWPSPAYRLVEHLQTNGNVEGYTADRAPNDVDAYFASLIFSKSYGPFKLINPAVVGTFTQSYMPYVDSNNNGHYDAGVDCAGDPIILTYVFTPPVKPTAPTFNGGSTPSTTQGTSVLFSSSCPSGGQVKWVRYNAQGSIVSYAIQNEVTFDSSEPVGSSHYTVECINTPCPAAPTDFTFTVLPTNLFAPLEPTFNGGNNPSTCEGAPVVFTSGCSSGTVHWTRYNSSGGSQIGEAYMNPLGFAANMPAGQYYYSVECADNGRFGPSKTFTFTVHGKPVVSPPVRVAPNAFTTNSSYSICEGTYVAFGRDRWPANFPDYIMQWTGPNNSRGEANQDWEIQAIQAAQEGIYTYTVTDPNGCSNSTQVNIEVNAKPVFGFAASGSSPVSYSANTTGPVTNNVTICSGGMLTFSGFTQSQPNIGLLEKSFSSGNVTLGGDIQPTERAQNNISSGQVASGFNQSYGPYAVTNGSMGTIEQWYTPYIDQNGNGQYDSGECLGDKITLLYKIVPLTKPTSVSASPGSISSARSVTLSASGCANTTKWEWPSGTATGSTLVTTVNQTTTFGVRCVNGTGCQSDTIAITVRQLNMPAPIISASKLSVCGGDTVTLRATGCNNDATVLWSNGMTGSSIVFAPTATANYYAVCKIDEAQGGRSQEIRINVRAMPTVTGTRSYSSGQTLSLTAFADGASSYSWKGPRGFTYTGAKLEIQGVSPLSTAGSYTVTANYTGGGCSPSTVVVVSVNGPALQTGEISQTSACAGSVLSVPFSTTSASSDFASGNIFTIQLSDMGGNFNNPVTIGNGSASPITVTIPANTLPGTAYRMRVMSSDPLSEGTVSPTILTVTAPPSLSASSNSPGGQVRIDSTLRLTTSGQNLTGATYRWTGPNGFTSTVANPTIPHSTTAHNGTYTVTATTPSGCTATAQTSVSLTMAACMLSFASEPVISCDSAAADTTRQGKIVVQLQNVPAGSALRVTLYQQTTVVATLTTSPALFTGLTDGTYRIDAYALIGTDTCRAGSRTATVYCNKTSLNIRIKSVDATPKETDLIPRVNGGLGTLTLSVEELDGVDLSGYSYLWTGPAGTPAATTTTLTAGRIGEYKVTLVKGADTLIAYTTLRAKPCKQVAHTYQCGRPASPVGNLDDTGISNLAPGDTIRTGDFDVIVTEILGGGSSGWTGKGYTQIPYLGDTKIAVNFTNAVVNDCYEFTGAGTVQSAYDPNWKSVTSLDTVLHTLINLKDFLAIYTNKDKAKLQEYVNSMETVKQAYSNDDDIPSDTKTIIISNTSLVQQKLNDLMNCDSTGAPGARMASTSCPNAQEILEMINTGLPDPLPIKERKVLEYGQFQWFTQDNDISDQINSPSQRSFVESKILKTGTLNDWNKYLNYDLAKTKDIYENGKIIDRLLYLGLRDVLSSDTEERILSNFYSGRQAEVAFEEGTPVSNRLIEYYKSNLFHPYVSEFIKRITPKIKNGQFSSLDSNFVFGSGGGGIGLPDFSNENEIPSYDFYAMMGGTQKIRVEMELKTIRAKGVNLYNSQPYEISTRKLDATFHIIDWFGSDMDDISGSSVLKSLSESLKAFFMLQHYWGVGHPFQTRISAKLINNFTIQ</sequence>
<evidence type="ECO:0000259" key="1">
    <source>
        <dbReference type="SMART" id="SM00409"/>
    </source>
</evidence>
<keyword evidence="3" id="KW-1185">Reference proteome</keyword>
<proteinExistence type="predicted"/>
<protein>
    <recommendedName>
        <fullName evidence="1">Immunoglobulin domain-containing protein</fullName>
    </recommendedName>
</protein>
<comment type="caution">
    <text evidence="2">The sequence shown here is derived from an EMBL/GenBank/DDBJ whole genome shotgun (WGS) entry which is preliminary data.</text>
</comment>
<evidence type="ECO:0000313" key="3">
    <source>
        <dbReference type="Proteomes" id="UP001202180"/>
    </source>
</evidence>
<feature type="domain" description="Immunoglobulin" evidence="1">
    <location>
        <begin position="676"/>
        <end position="849"/>
    </location>
</feature>
<organism evidence="2 3">
    <name type="scientific">Spirosoma liriopis</name>
    <dbReference type="NCBI Taxonomy" id="2937440"/>
    <lineage>
        <taxon>Bacteria</taxon>
        <taxon>Pseudomonadati</taxon>
        <taxon>Bacteroidota</taxon>
        <taxon>Cytophagia</taxon>
        <taxon>Cytophagales</taxon>
        <taxon>Cytophagaceae</taxon>
        <taxon>Spirosoma</taxon>
    </lineage>
</organism>
<dbReference type="Proteomes" id="UP001202180">
    <property type="component" value="Unassembled WGS sequence"/>
</dbReference>